<evidence type="ECO:0000313" key="2">
    <source>
        <dbReference type="EMBL" id="MBP2477938.1"/>
    </source>
</evidence>
<reference evidence="2 3" key="1">
    <citation type="submission" date="2021-03" db="EMBL/GenBank/DDBJ databases">
        <title>Sequencing the genomes of 1000 actinobacteria strains.</title>
        <authorList>
            <person name="Klenk H.-P."/>
        </authorList>
    </citation>
    <scope>NUCLEOTIDE SEQUENCE [LARGE SCALE GENOMIC DNA]</scope>
    <source>
        <strain evidence="2 3">DSM 44580</strain>
    </source>
</reference>
<dbReference type="RefSeq" id="WP_086788181.1">
    <property type="nucleotide sequence ID" value="NZ_JAGIOO010000001.1"/>
</dbReference>
<feature type="domain" description="ABM" evidence="1">
    <location>
        <begin position="1"/>
        <end position="58"/>
    </location>
</feature>
<evidence type="ECO:0000313" key="3">
    <source>
        <dbReference type="Proteomes" id="UP001519363"/>
    </source>
</evidence>
<keyword evidence="3" id="KW-1185">Reference proteome</keyword>
<dbReference type="Pfam" id="PF03992">
    <property type="entry name" value="ABM"/>
    <property type="match status" value="1"/>
</dbReference>
<evidence type="ECO:0000259" key="1">
    <source>
        <dbReference type="Pfam" id="PF03992"/>
    </source>
</evidence>
<dbReference type="InterPro" id="IPR011008">
    <property type="entry name" value="Dimeric_a/b-barrel"/>
</dbReference>
<dbReference type="SUPFAM" id="SSF54909">
    <property type="entry name" value="Dimeric alpha+beta barrel"/>
    <property type="match status" value="1"/>
</dbReference>
<sequence>MVLEITELLLRPGAEARFGEFAEVTVRGLLAEPGCRSARLSRLVENPSRFVLFVEWETITRTAVPGVCWPEEVGTLFAAPPVRELFTPAGDPCT</sequence>
<dbReference type="InterPro" id="IPR007138">
    <property type="entry name" value="ABM_dom"/>
</dbReference>
<comment type="caution">
    <text evidence="2">The sequence shown here is derived from an EMBL/GenBank/DDBJ whole genome shotgun (WGS) entry which is preliminary data.</text>
</comment>
<name>A0ABS5AMX7_9PSEU</name>
<gene>
    <name evidence="2" type="ORF">JOF53_006810</name>
</gene>
<dbReference type="Proteomes" id="UP001519363">
    <property type="component" value="Unassembled WGS sequence"/>
</dbReference>
<protein>
    <recommendedName>
        <fullName evidence="1">ABM domain-containing protein</fullName>
    </recommendedName>
</protein>
<proteinExistence type="predicted"/>
<dbReference type="EMBL" id="JAGIOO010000001">
    <property type="protein sequence ID" value="MBP2477938.1"/>
    <property type="molecule type" value="Genomic_DNA"/>
</dbReference>
<dbReference type="Gene3D" id="3.30.70.100">
    <property type="match status" value="1"/>
</dbReference>
<organism evidence="2 3">
    <name type="scientific">Crossiella equi</name>
    <dbReference type="NCBI Taxonomy" id="130796"/>
    <lineage>
        <taxon>Bacteria</taxon>
        <taxon>Bacillati</taxon>
        <taxon>Actinomycetota</taxon>
        <taxon>Actinomycetes</taxon>
        <taxon>Pseudonocardiales</taxon>
        <taxon>Pseudonocardiaceae</taxon>
        <taxon>Crossiella</taxon>
    </lineage>
</organism>
<accession>A0ABS5AMX7</accession>